<evidence type="ECO:0000256" key="2">
    <source>
        <dbReference type="SAM" id="SignalP"/>
    </source>
</evidence>
<gene>
    <name evidence="3" type="ORF">J2I47_20920</name>
</gene>
<sequence>MQIRWVTVILLQLATLPLFAQSPTPDQSEADAKLIESQRERINTLQQQQTALRNRLRQEERRSRQAEERLVVTEKTIESRNDSIGRYIQVISDLNGRLSQMQLAQREAEAARTRIEVIRDTALAKVARLTYERNLLTIPDLIRIYRVTPAETQAVLIRNLNQAESEFQYSVDSTASELKIIRHFDGQTEAWWVFDKTVDTILELTLQFKRDRFDRKRTLVFANSRLLQKTRYSNKPFEEQTDSEKIALYRDKTLKLLEGNLRRFSDK</sequence>
<dbReference type="AlphaFoldDB" id="A0A939GKN5"/>
<name>A0A939GKN5_9BACT</name>
<evidence type="ECO:0000313" key="3">
    <source>
        <dbReference type="EMBL" id="MBO0939029.1"/>
    </source>
</evidence>
<keyword evidence="1" id="KW-0175">Coiled coil</keyword>
<reference evidence="3" key="1">
    <citation type="submission" date="2021-03" db="EMBL/GenBank/DDBJ databases">
        <title>Fibrella sp. HMF5335 genome sequencing and assembly.</title>
        <authorList>
            <person name="Kang H."/>
            <person name="Kim H."/>
            <person name="Bae S."/>
            <person name="Joh K."/>
        </authorList>
    </citation>
    <scope>NUCLEOTIDE SEQUENCE</scope>
    <source>
        <strain evidence="3">HMF5335</strain>
    </source>
</reference>
<evidence type="ECO:0000256" key="1">
    <source>
        <dbReference type="SAM" id="Coils"/>
    </source>
</evidence>
<dbReference type="Proteomes" id="UP000664034">
    <property type="component" value="Unassembled WGS sequence"/>
</dbReference>
<evidence type="ECO:0000313" key="4">
    <source>
        <dbReference type="Proteomes" id="UP000664034"/>
    </source>
</evidence>
<feature type="coiled-coil region" evidence="1">
    <location>
        <begin position="35"/>
        <end position="76"/>
    </location>
</feature>
<comment type="caution">
    <text evidence="3">The sequence shown here is derived from an EMBL/GenBank/DDBJ whole genome shotgun (WGS) entry which is preliminary data.</text>
</comment>
<proteinExistence type="predicted"/>
<protein>
    <submittedName>
        <fullName evidence="3">Uncharacterized protein</fullName>
    </submittedName>
</protein>
<organism evidence="3 4">
    <name type="scientific">Fibrella rubiginis</name>
    <dbReference type="NCBI Taxonomy" id="2817060"/>
    <lineage>
        <taxon>Bacteria</taxon>
        <taxon>Pseudomonadati</taxon>
        <taxon>Bacteroidota</taxon>
        <taxon>Cytophagia</taxon>
        <taxon>Cytophagales</taxon>
        <taxon>Spirosomataceae</taxon>
        <taxon>Fibrella</taxon>
    </lineage>
</organism>
<dbReference type="EMBL" id="JAFMYV010000012">
    <property type="protein sequence ID" value="MBO0939029.1"/>
    <property type="molecule type" value="Genomic_DNA"/>
</dbReference>
<keyword evidence="4" id="KW-1185">Reference proteome</keyword>
<accession>A0A939GKN5</accession>
<feature type="chain" id="PRO_5037968150" evidence="2">
    <location>
        <begin position="21"/>
        <end position="267"/>
    </location>
</feature>
<keyword evidence="2" id="KW-0732">Signal</keyword>
<dbReference type="RefSeq" id="WP_207366566.1">
    <property type="nucleotide sequence ID" value="NZ_JAFMYV010000012.1"/>
</dbReference>
<feature type="signal peptide" evidence="2">
    <location>
        <begin position="1"/>
        <end position="20"/>
    </location>
</feature>